<proteinExistence type="predicted"/>
<evidence type="ECO:0000259" key="2">
    <source>
        <dbReference type="Pfam" id="PF07007"/>
    </source>
</evidence>
<feature type="signal peptide" evidence="1">
    <location>
        <begin position="1"/>
        <end position="19"/>
    </location>
</feature>
<reference evidence="3" key="1">
    <citation type="submission" date="2022-07" db="EMBL/GenBank/DDBJ databases">
        <title>Genetic diversity of Erwinia pyrifoliae.</title>
        <authorList>
            <person name="Park D.S."/>
            <person name="Ham H."/>
        </authorList>
    </citation>
    <scope>NUCLEOTIDE SEQUENCE</scope>
    <source>
        <strain evidence="3">CP201486</strain>
    </source>
</reference>
<dbReference type="Gene3D" id="1.20.1270.180">
    <property type="match status" value="1"/>
</dbReference>
<keyword evidence="1" id="KW-0732">Signal</keyword>
<gene>
    <name evidence="3" type="ORF">NYP84_14860</name>
</gene>
<dbReference type="EMBL" id="CP103445">
    <property type="protein sequence ID" value="UWS32879.1"/>
    <property type="molecule type" value="Genomic_DNA"/>
</dbReference>
<feature type="domain" description="Lysozyme inhibitor LprI-like N-terminal" evidence="2">
    <location>
        <begin position="31"/>
        <end position="122"/>
    </location>
</feature>
<dbReference type="PANTHER" id="PTHR39176">
    <property type="entry name" value="PERIPLASMIC PROTEIN-RELATED"/>
    <property type="match status" value="1"/>
</dbReference>
<organism evidence="3 4">
    <name type="scientific">Erwinia pyrifoliae</name>
    <dbReference type="NCBI Taxonomy" id="79967"/>
    <lineage>
        <taxon>Bacteria</taxon>
        <taxon>Pseudomonadati</taxon>
        <taxon>Pseudomonadota</taxon>
        <taxon>Gammaproteobacteria</taxon>
        <taxon>Enterobacterales</taxon>
        <taxon>Erwiniaceae</taxon>
        <taxon>Erwinia</taxon>
    </lineage>
</organism>
<dbReference type="InterPro" id="IPR009739">
    <property type="entry name" value="LprI-like_N"/>
</dbReference>
<keyword evidence="4" id="KW-1185">Reference proteome</keyword>
<accession>A0ABY5X665</accession>
<evidence type="ECO:0000313" key="4">
    <source>
        <dbReference type="Proteomes" id="UP001058553"/>
    </source>
</evidence>
<feature type="chain" id="PRO_5045818486" evidence="1">
    <location>
        <begin position="20"/>
        <end position="125"/>
    </location>
</feature>
<dbReference type="Proteomes" id="UP001058553">
    <property type="component" value="Chromosome"/>
</dbReference>
<protein>
    <submittedName>
        <fullName evidence="3">Lysozyme inhibitor LprI family protein</fullName>
    </submittedName>
</protein>
<dbReference type="Pfam" id="PF07007">
    <property type="entry name" value="LprI"/>
    <property type="match status" value="1"/>
</dbReference>
<dbReference type="RefSeq" id="WP_259817669.1">
    <property type="nucleotide sequence ID" value="NZ_CP103445.1"/>
</dbReference>
<evidence type="ECO:0000256" key="1">
    <source>
        <dbReference type="SAM" id="SignalP"/>
    </source>
</evidence>
<evidence type="ECO:0000313" key="3">
    <source>
        <dbReference type="EMBL" id="UWS32879.1"/>
    </source>
</evidence>
<sequence length="125" mass="14141">MKLFIAAFIVLLFSFTVQAKEDAYSDSYNQCMDKAAGVTVSMRDCYADEIIVQDKRLNDNYRKFISTMSADVKKNFIDAQRQWVKFRDADCHAFASQEAGGTLSAVIADSCYLKMTAQRADDFSQ</sequence>
<dbReference type="PANTHER" id="PTHR39176:SF1">
    <property type="entry name" value="PERIPLASMIC PROTEIN"/>
    <property type="match status" value="1"/>
</dbReference>
<name>A0ABY5X665_ERWPY</name>